<evidence type="ECO:0000256" key="1">
    <source>
        <dbReference type="ARBA" id="ARBA00005417"/>
    </source>
</evidence>
<dbReference type="InterPro" id="IPR003593">
    <property type="entry name" value="AAA+_ATPase"/>
</dbReference>
<comment type="caution">
    <text evidence="6">The sequence shown here is derived from an EMBL/GenBank/DDBJ whole genome shotgun (WGS) entry which is preliminary data.</text>
</comment>
<dbReference type="Proteomes" id="UP000249538">
    <property type="component" value="Unassembled WGS sequence"/>
</dbReference>
<keyword evidence="2" id="KW-0813">Transport</keyword>
<accession>A0A2W7SAZ2</accession>
<dbReference type="SUPFAM" id="SSF52540">
    <property type="entry name" value="P-loop containing nucleoside triphosphate hydrolases"/>
    <property type="match status" value="1"/>
</dbReference>
<dbReference type="PROSITE" id="PS50893">
    <property type="entry name" value="ABC_TRANSPORTER_2"/>
    <property type="match status" value="1"/>
</dbReference>
<dbReference type="PROSITE" id="PS00211">
    <property type="entry name" value="ABC_TRANSPORTER_1"/>
    <property type="match status" value="1"/>
</dbReference>
<dbReference type="Pfam" id="PF00005">
    <property type="entry name" value="ABC_tran"/>
    <property type="match status" value="1"/>
</dbReference>
<evidence type="ECO:0000313" key="6">
    <source>
        <dbReference type="EMBL" id="PZX47722.1"/>
    </source>
</evidence>
<name>A0A2W7SAZ2_9RHOB</name>
<feature type="domain" description="ABC transporter" evidence="5">
    <location>
        <begin position="12"/>
        <end position="257"/>
    </location>
</feature>
<evidence type="ECO:0000313" key="7">
    <source>
        <dbReference type="Proteomes" id="UP000249538"/>
    </source>
</evidence>
<evidence type="ECO:0000256" key="3">
    <source>
        <dbReference type="ARBA" id="ARBA00022741"/>
    </source>
</evidence>
<dbReference type="AlphaFoldDB" id="A0A2W7SAZ2"/>
<dbReference type="InterPro" id="IPR017871">
    <property type="entry name" value="ABC_transporter-like_CS"/>
</dbReference>
<dbReference type="Gene3D" id="3.40.50.300">
    <property type="entry name" value="P-loop containing nucleotide triphosphate hydrolases"/>
    <property type="match status" value="1"/>
</dbReference>
<gene>
    <name evidence="6" type="ORF">LX76_04417</name>
</gene>
<dbReference type="CDD" id="cd03293">
    <property type="entry name" value="ABC_NrtD_SsuB_transporters"/>
    <property type="match status" value="1"/>
</dbReference>
<proteinExistence type="inferred from homology"/>
<keyword evidence="3" id="KW-0547">Nucleotide-binding</keyword>
<dbReference type="GO" id="GO:0016887">
    <property type="term" value="F:ATP hydrolysis activity"/>
    <property type="evidence" value="ECO:0007669"/>
    <property type="project" value="InterPro"/>
</dbReference>
<dbReference type="SMART" id="SM00382">
    <property type="entry name" value="AAA"/>
    <property type="match status" value="1"/>
</dbReference>
<evidence type="ECO:0000256" key="4">
    <source>
        <dbReference type="ARBA" id="ARBA00022840"/>
    </source>
</evidence>
<organism evidence="6 7">
    <name type="scientific">Cereibacter changlensis</name>
    <dbReference type="NCBI Taxonomy" id="402884"/>
    <lineage>
        <taxon>Bacteria</taxon>
        <taxon>Pseudomonadati</taxon>
        <taxon>Pseudomonadota</taxon>
        <taxon>Alphaproteobacteria</taxon>
        <taxon>Rhodobacterales</taxon>
        <taxon>Paracoccaceae</taxon>
        <taxon>Cereibacter</taxon>
    </lineage>
</organism>
<evidence type="ECO:0000256" key="2">
    <source>
        <dbReference type="ARBA" id="ARBA00022448"/>
    </source>
</evidence>
<dbReference type="RefSeq" id="WP_111467570.1">
    <property type="nucleotide sequence ID" value="NZ_QKZS01000030.1"/>
</dbReference>
<dbReference type="EMBL" id="QKZS01000030">
    <property type="protein sequence ID" value="PZX47722.1"/>
    <property type="molecule type" value="Genomic_DNA"/>
</dbReference>
<dbReference type="GO" id="GO:0005524">
    <property type="term" value="F:ATP binding"/>
    <property type="evidence" value="ECO:0007669"/>
    <property type="project" value="UniProtKB-KW"/>
</dbReference>
<dbReference type="PANTHER" id="PTHR42788:SF13">
    <property type="entry name" value="ALIPHATIC SULFONATES IMPORT ATP-BINDING PROTEIN SSUB"/>
    <property type="match status" value="1"/>
</dbReference>
<keyword evidence="4" id="KW-0067">ATP-binding</keyword>
<comment type="similarity">
    <text evidence="1">Belongs to the ABC transporter superfamily.</text>
</comment>
<dbReference type="PANTHER" id="PTHR42788">
    <property type="entry name" value="TAURINE IMPORT ATP-BINDING PROTEIN-RELATED"/>
    <property type="match status" value="1"/>
</dbReference>
<reference evidence="6 7" key="1">
    <citation type="submission" date="2018-06" db="EMBL/GenBank/DDBJ databases">
        <title>Genomic Encyclopedia of Archaeal and Bacterial Type Strains, Phase II (KMG-II): from individual species to whole genera.</title>
        <authorList>
            <person name="Goeker M."/>
        </authorList>
    </citation>
    <scope>NUCLEOTIDE SEQUENCE [LARGE SCALE GENOMIC DNA]</scope>
    <source>
        <strain evidence="6 7">DSM 18774</strain>
    </source>
</reference>
<evidence type="ECO:0000259" key="5">
    <source>
        <dbReference type="PROSITE" id="PS50893"/>
    </source>
</evidence>
<dbReference type="InterPro" id="IPR027417">
    <property type="entry name" value="P-loop_NTPase"/>
</dbReference>
<sequence length="289" mass="31580">MSVDASTRRGEVTVRGLSKSFTLNGQRLNVLRDLHLDISGGEILAIVGASGSGKTTLLRLLAGLEAPEAGEVRIDGAPVEGVGRERAVIFQEPRLLPWLTVLGNVAFGLEVRGVSRADAQVRARHYVRLVGLNDFEDAYPRQLSGGMAQRVGFARALTVQPGILLLDEPLGALDAMTKITMQEELVRIWREEQVTREDGLPPPKHPRLPFSAVVLVTSPALIHAFHRLAWREGLVADLGAFDLLKPDAQRLKIRGKPHRLVIVAIARRLVTIANAILKAGVPWRQNPDT</sequence>
<protein>
    <submittedName>
        <fullName evidence="6">ABC-type nitrate/sulfonate/bicarbonate transport system ATPase subunit</fullName>
    </submittedName>
</protein>
<dbReference type="InterPro" id="IPR003439">
    <property type="entry name" value="ABC_transporter-like_ATP-bd"/>
</dbReference>
<dbReference type="InterPro" id="IPR050166">
    <property type="entry name" value="ABC_transporter_ATP-bind"/>
</dbReference>